<protein>
    <submittedName>
        <fullName evidence="1">Uncharacterized protein</fullName>
    </submittedName>
</protein>
<dbReference type="Proteomes" id="UP000077154">
    <property type="component" value="Unassembled WGS sequence"/>
</dbReference>
<dbReference type="RefSeq" id="XP_024321774.1">
    <property type="nucleotide sequence ID" value="XM_024470361.1"/>
</dbReference>
<accession>A0A177A4F4</accession>
<evidence type="ECO:0000313" key="1">
    <source>
        <dbReference type="EMBL" id="OAF56480.1"/>
    </source>
</evidence>
<proteinExistence type="predicted"/>
<gene>
    <name evidence="1" type="ORF">VC83_06772</name>
</gene>
<sequence length="257" mass="30962">MAGGSQFIGGPRSAWDKQFVWPREGRKGKTPRGWWGGLMSIMTNTGPDIFITRKNDTTPIKPDHWGNWDSYDSPEAQLRERRSYAFNVDRGNRRYDPHTRKYVLWEYDNNFDQDPLEKYPRFTREEHDWLARHPRRRRPKTKDWSAAGPKRFRREHNDFWRDAFRIGENIRNGIPEPEASPTVNPGLFMDDAWRNLYDRRQGIWPSLRRRTGDDSLLIENTRYNRGQMRRSMYDYGLHEDGRPYDGEDYEDRSYYPY</sequence>
<dbReference type="OrthoDB" id="5331170at2759"/>
<reference evidence="1" key="1">
    <citation type="submission" date="2016-03" db="EMBL/GenBank/DDBJ databases">
        <title>Updated assembly of Pseudogymnoascus destructans, the fungus causing white-nose syndrome of bats.</title>
        <authorList>
            <person name="Palmer J.M."/>
            <person name="Drees K.P."/>
            <person name="Foster J.T."/>
            <person name="Lindner D.L."/>
        </authorList>
    </citation>
    <scope>NUCLEOTIDE SEQUENCE [LARGE SCALE GENOMIC DNA]</scope>
    <source>
        <strain evidence="1">20631-21</strain>
    </source>
</reference>
<name>A0A177A4F4_9PEZI</name>
<organism evidence="1">
    <name type="scientific">Pseudogymnoascus destructans</name>
    <dbReference type="NCBI Taxonomy" id="655981"/>
    <lineage>
        <taxon>Eukaryota</taxon>
        <taxon>Fungi</taxon>
        <taxon>Dikarya</taxon>
        <taxon>Ascomycota</taxon>
        <taxon>Pezizomycotina</taxon>
        <taxon>Leotiomycetes</taxon>
        <taxon>Thelebolales</taxon>
        <taxon>Thelebolaceae</taxon>
        <taxon>Pseudogymnoascus</taxon>
    </lineage>
</organism>
<dbReference type="GeneID" id="36289828"/>
<dbReference type="EMBL" id="KV441404">
    <property type="protein sequence ID" value="OAF56480.1"/>
    <property type="molecule type" value="Genomic_DNA"/>
</dbReference>
<dbReference type="AlphaFoldDB" id="A0A177A4F4"/>
<dbReference type="VEuPathDB" id="FungiDB:GMDG_02331"/>